<evidence type="ECO:0000256" key="4">
    <source>
        <dbReference type="ARBA" id="ARBA00022547"/>
    </source>
</evidence>
<evidence type="ECO:0000256" key="11">
    <source>
        <dbReference type="HAMAP-Rule" id="MF_01393"/>
    </source>
</evidence>
<protein>
    <recommendedName>
        <fullName evidence="11 12">ATP synthase subunit a</fullName>
    </recommendedName>
    <alternativeName>
        <fullName evidence="11">ATP synthase F0 sector subunit a</fullName>
    </alternativeName>
    <alternativeName>
        <fullName evidence="11">F-ATPase subunit 6</fullName>
    </alternativeName>
</protein>
<keyword evidence="8 11" id="KW-0406">Ion transport</keyword>
<organism evidence="13 14">
    <name type="scientific">Streptococcus suis 6407</name>
    <dbReference type="NCBI Taxonomy" id="1214179"/>
    <lineage>
        <taxon>Bacteria</taxon>
        <taxon>Bacillati</taxon>
        <taxon>Bacillota</taxon>
        <taxon>Bacilli</taxon>
        <taxon>Lactobacillales</taxon>
        <taxon>Streptococcaceae</taxon>
        <taxon>Streptococcus</taxon>
    </lineage>
</organism>
<comment type="similarity">
    <text evidence="2 11 12">Belongs to the ATPase A chain family.</text>
</comment>
<evidence type="ECO:0000313" key="13">
    <source>
        <dbReference type="EMBL" id="AIG43652.1"/>
    </source>
</evidence>
<feature type="transmembrane region" description="Helical" evidence="11">
    <location>
        <begin position="164"/>
        <end position="186"/>
    </location>
</feature>
<dbReference type="InterPro" id="IPR000568">
    <property type="entry name" value="ATP_synth_F0_asu"/>
</dbReference>
<dbReference type="HOGENOM" id="CLU_041018_2_3_9"/>
<dbReference type="AlphaFoldDB" id="A0A075SE69"/>
<keyword evidence="10 11" id="KW-0066">ATP synthesis</keyword>
<keyword evidence="5 11" id="KW-0812">Transmembrane</keyword>
<dbReference type="NCBIfam" id="TIGR01131">
    <property type="entry name" value="ATP_synt_6_or_A"/>
    <property type="match status" value="1"/>
</dbReference>
<keyword evidence="7 11" id="KW-1133">Transmembrane helix</keyword>
<dbReference type="Pfam" id="PF00119">
    <property type="entry name" value="ATP-synt_A"/>
    <property type="match status" value="1"/>
</dbReference>
<evidence type="ECO:0000256" key="8">
    <source>
        <dbReference type="ARBA" id="ARBA00023065"/>
    </source>
</evidence>
<feature type="transmembrane region" description="Helical" evidence="11">
    <location>
        <begin position="115"/>
        <end position="134"/>
    </location>
</feature>
<keyword evidence="9 11" id="KW-0472">Membrane</keyword>
<evidence type="ECO:0000256" key="9">
    <source>
        <dbReference type="ARBA" id="ARBA00023136"/>
    </source>
</evidence>
<dbReference type="EMBL" id="CP008921">
    <property type="protein sequence ID" value="AIG43652.1"/>
    <property type="molecule type" value="Genomic_DNA"/>
</dbReference>
<dbReference type="GO" id="GO:0046933">
    <property type="term" value="F:proton-transporting ATP synthase activity, rotational mechanism"/>
    <property type="evidence" value="ECO:0007669"/>
    <property type="project" value="UniProtKB-UniRule"/>
</dbReference>
<evidence type="ECO:0000256" key="6">
    <source>
        <dbReference type="ARBA" id="ARBA00022781"/>
    </source>
</evidence>
<dbReference type="GO" id="GO:0045259">
    <property type="term" value="C:proton-transporting ATP synthase complex"/>
    <property type="evidence" value="ECO:0007669"/>
    <property type="project" value="UniProtKB-KW"/>
</dbReference>
<dbReference type="RefSeq" id="WP_002936020.1">
    <property type="nucleotide sequence ID" value="NZ_ALLE01000002.1"/>
</dbReference>
<keyword evidence="6 11" id="KW-0375">Hydrogen ion transport</keyword>
<dbReference type="HAMAP" id="MF_01393">
    <property type="entry name" value="ATP_synth_a_bact"/>
    <property type="match status" value="1"/>
</dbReference>
<dbReference type="PANTHER" id="PTHR42823">
    <property type="entry name" value="ATP SYNTHASE SUBUNIT A, CHLOROPLASTIC"/>
    <property type="match status" value="1"/>
</dbReference>
<dbReference type="SUPFAM" id="SSF81336">
    <property type="entry name" value="F1F0 ATP synthase subunit A"/>
    <property type="match status" value="1"/>
</dbReference>
<dbReference type="GO" id="GO:0005886">
    <property type="term" value="C:plasma membrane"/>
    <property type="evidence" value="ECO:0007669"/>
    <property type="project" value="UniProtKB-SubCell"/>
</dbReference>
<reference evidence="13 14" key="1">
    <citation type="journal article" date="2014" name="Genome Announc.">
        <title>Whole-Genome Sequence of Streptococcus suis Serotype 4 Reference Strain 6407.</title>
        <authorList>
            <person name="Wang K."/>
            <person name="Chen J."/>
            <person name="Yao H."/>
            <person name="Lu C."/>
        </authorList>
    </citation>
    <scope>NUCLEOTIDE SEQUENCE [LARGE SCALE GENOMIC DNA]</scope>
    <source>
        <strain evidence="13">6407</strain>
    </source>
</reference>
<feature type="transmembrane region" description="Helical" evidence="11">
    <location>
        <begin position="20"/>
        <end position="39"/>
    </location>
</feature>
<keyword evidence="11" id="KW-1003">Cell membrane</keyword>
<comment type="subcellular location">
    <subcellularLocation>
        <location evidence="11 12">Cell membrane</location>
        <topology evidence="11 12">Multi-pass membrane protein</topology>
    </subcellularLocation>
    <subcellularLocation>
        <location evidence="1">Membrane</location>
        <topology evidence="1">Multi-pass membrane protein</topology>
    </subcellularLocation>
</comment>
<keyword evidence="4 11" id="KW-0138">CF(0)</keyword>
<name>A0A075SE69_STRSU</name>
<accession>A0A075SE69</accession>
<dbReference type="InterPro" id="IPR035908">
    <property type="entry name" value="F0_ATP_A_sf"/>
</dbReference>
<comment type="function">
    <text evidence="11 12">Key component of the proton channel; it plays a direct role in the translocation of protons across the membrane.</text>
</comment>
<feature type="transmembrane region" description="Helical" evidence="11">
    <location>
        <begin position="76"/>
        <end position="95"/>
    </location>
</feature>
<evidence type="ECO:0000256" key="10">
    <source>
        <dbReference type="ARBA" id="ARBA00023310"/>
    </source>
</evidence>
<evidence type="ECO:0000313" key="14">
    <source>
        <dbReference type="Proteomes" id="UP000028185"/>
    </source>
</evidence>
<gene>
    <name evidence="11" type="primary">atpB</name>
    <name evidence="13" type="ORF">ID09_06280</name>
</gene>
<dbReference type="NCBIfam" id="NF004479">
    <property type="entry name" value="PRK05815.1-4"/>
    <property type="match status" value="1"/>
</dbReference>
<keyword evidence="3 11" id="KW-0813">Transport</keyword>
<evidence type="ECO:0000256" key="3">
    <source>
        <dbReference type="ARBA" id="ARBA00022448"/>
    </source>
</evidence>
<evidence type="ECO:0000256" key="2">
    <source>
        <dbReference type="ARBA" id="ARBA00006810"/>
    </source>
</evidence>
<proteinExistence type="inferred from homology"/>
<evidence type="ECO:0000256" key="5">
    <source>
        <dbReference type="ARBA" id="ARBA00022692"/>
    </source>
</evidence>
<evidence type="ECO:0000256" key="7">
    <source>
        <dbReference type="ARBA" id="ARBA00022989"/>
    </source>
</evidence>
<evidence type="ECO:0000256" key="12">
    <source>
        <dbReference type="RuleBase" id="RU000483"/>
    </source>
</evidence>
<dbReference type="GO" id="GO:0042777">
    <property type="term" value="P:proton motive force-driven plasma membrane ATP synthesis"/>
    <property type="evidence" value="ECO:0007669"/>
    <property type="project" value="TreeGrafter"/>
</dbReference>
<feature type="transmembrane region" description="Helical" evidence="11">
    <location>
        <begin position="198"/>
        <end position="229"/>
    </location>
</feature>
<dbReference type="InterPro" id="IPR023011">
    <property type="entry name" value="ATP_synth_F0_asu_AS"/>
</dbReference>
<dbReference type="Proteomes" id="UP000028185">
    <property type="component" value="Chromosome"/>
</dbReference>
<dbReference type="Gene3D" id="1.20.120.220">
    <property type="entry name" value="ATP synthase, F0 complex, subunit A"/>
    <property type="match status" value="1"/>
</dbReference>
<dbReference type="PATRIC" id="fig|1214179.4.peg.1223"/>
<dbReference type="PANTHER" id="PTHR42823:SF3">
    <property type="entry name" value="ATP SYNTHASE SUBUNIT A, CHLOROPLASTIC"/>
    <property type="match status" value="1"/>
</dbReference>
<sequence>MEEHLSPTLTLGPVTFDLTMVLVSVITISIIFLLVFWASRRMELKPKGKQNVLEYVYELTINFTKGNLGDAEAKRYSLFFFTVFTFLLVANNLGLMTKLETAEGHNLWTSPTANMAYDFGLATIATVFCHVEGIRRRGFKAYLKSFVTPWAMAPMNILEEVTNLVSLALRLYGNIYAGEVLVSLLLQLSQQSALAYPIAFALNVVWTAFSVFISCLQGYVFIMLVSMYLNKKISSESE</sequence>
<dbReference type="InterPro" id="IPR045082">
    <property type="entry name" value="ATP_syn_F0_a_bact/chloroplast"/>
</dbReference>
<dbReference type="PRINTS" id="PR00123">
    <property type="entry name" value="ATPASEA"/>
</dbReference>
<dbReference type="CDD" id="cd00310">
    <property type="entry name" value="ATP-synt_Fo_a_6"/>
    <property type="match status" value="1"/>
</dbReference>
<evidence type="ECO:0000256" key="1">
    <source>
        <dbReference type="ARBA" id="ARBA00004141"/>
    </source>
</evidence>
<dbReference type="PROSITE" id="PS00449">
    <property type="entry name" value="ATPASE_A"/>
    <property type="match status" value="1"/>
</dbReference>